<evidence type="ECO:0000256" key="2">
    <source>
        <dbReference type="ARBA" id="ARBA00022723"/>
    </source>
</evidence>
<comment type="subcellular location">
    <subcellularLocation>
        <location evidence="1">Nucleus</location>
    </subcellularLocation>
</comment>
<dbReference type="Pfam" id="PF00076">
    <property type="entry name" value="RRM_1"/>
    <property type="match status" value="1"/>
</dbReference>
<dbReference type="EMBL" id="JALJOU010000002">
    <property type="protein sequence ID" value="KAK9845828.1"/>
    <property type="molecule type" value="Genomic_DNA"/>
</dbReference>
<feature type="domain" description="RRM" evidence="9">
    <location>
        <begin position="4"/>
        <end position="73"/>
    </location>
</feature>
<gene>
    <name evidence="10" type="ORF">WJX81_003729</name>
</gene>
<keyword evidence="11" id="KW-1185">Reference proteome</keyword>
<dbReference type="CDD" id="cd12373">
    <property type="entry name" value="RRM_SRSF3_like"/>
    <property type="match status" value="1"/>
</dbReference>
<sequence length="154" mass="17541">MEYRKIYVGNLPPAISERDLEDEFIRFGTIRSVWVARKPPGFAFIEMEDPRDADDAVRKLDGFQGWRVELSRTPKPSRGGGGYGGGAGLGGSYRDAPRGYDSYRRERSPPPVRRRSPSYDGHRRASPSPPPRRRSPSYSPRRSPGRVRERSYSR</sequence>
<evidence type="ECO:0000313" key="11">
    <source>
        <dbReference type="Proteomes" id="UP001445335"/>
    </source>
</evidence>
<keyword evidence="7" id="KW-0694">RNA-binding</keyword>
<evidence type="ECO:0000256" key="7">
    <source>
        <dbReference type="PROSITE-ProRule" id="PRU00176"/>
    </source>
</evidence>
<dbReference type="GO" id="GO:0005634">
    <property type="term" value="C:nucleus"/>
    <property type="evidence" value="ECO:0007669"/>
    <property type="project" value="UniProtKB-SubCell"/>
</dbReference>
<dbReference type="AlphaFoldDB" id="A0AAW1SJW8"/>
<dbReference type="FunFam" id="3.30.70.330:FF:000214">
    <property type="entry name" value="Serine/arginine-rich splicing factor 7"/>
    <property type="match status" value="1"/>
</dbReference>
<dbReference type="SMART" id="SM00360">
    <property type="entry name" value="RRM"/>
    <property type="match status" value="1"/>
</dbReference>
<evidence type="ECO:0000313" key="10">
    <source>
        <dbReference type="EMBL" id="KAK9845828.1"/>
    </source>
</evidence>
<keyword evidence="6" id="KW-0539">Nucleus</keyword>
<dbReference type="InterPro" id="IPR035979">
    <property type="entry name" value="RBD_domain_sf"/>
</dbReference>
<name>A0AAW1SJW8_9CHLO</name>
<evidence type="ECO:0000256" key="3">
    <source>
        <dbReference type="ARBA" id="ARBA00022771"/>
    </source>
</evidence>
<feature type="region of interest" description="Disordered" evidence="8">
    <location>
        <begin position="67"/>
        <end position="154"/>
    </location>
</feature>
<keyword evidence="5" id="KW-0508">mRNA splicing</keyword>
<keyword evidence="5" id="KW-0507">mRNA processing</keyword>
<dbReference type="GO" id="GO:0003723">
    <property type="term" value="F:RNA binding"/>
    <property type="evidence" value="ECO:0007669"/>
    <property type="project" value="UniProtKB-UniRule"/>
</dbReference>
<dbReference type="PROSITE" id="PS50102">
    <property type="entry name" value="RRM"/>
    <property type="match status" value="1"/>
</dbReference>
<feature type="compositionally biased region" description="Basic and acidic residues" evidence="8">
    <location>
        <begin position="95"/>
        <end position="108"/>
    </location>
</feature>
<evidence type="ECO:0000256" key="1">
    <source>
        <dbReference type="ARBA" id="ARBA00004123"/>
    </source>
</evidence>
<evidence type="ECO:0000256" key="8">
    <source>
        <dbReference type="SAM" id="MobiDB-lite"/>
    </source>
</evidence>
<dbReference type="PANTHER" id="PTHR23147">
    <property type="entry name" value="SERINE/ARGININE RICH SPLICING FACTOR"/>
    <property type="match status" value="1"/>
</dbReference>
<dbReference type="InterPro" id="IPR050907">
    <property type="entry name" value="SRSF"/>
</dbReference>
<keyword evidence="2" id="KW-0479">Metal-binding</keyword>
<dbReference type="Gene3D" id="3.30.70.330">
    <property type="match status" value="1"/>
</dbReference>
<keyword evidence="3" id="KW-0863">Zinc-finger</keyword>
<protein>
    <recommendedName>
        <fullName evidence="9">RRM domain-containing protein</fullName>
    </recommendedName>
</protein>
<dbReference type="InterPro" id="IPR012677">
    <property type="entry name" value="Nucleotide-bd_a/b_plait_sf"/>
</dbReference>
<dbReference type="GO" id="GO:0000398">
    <property type="term" value="P:mRNA splicing, via spliceosome"/>
    <property type="evidence" value="ECO:0007669"/>
    <property type="project" value="UniProtKB-ARBA"/>
</dbReference>
<reference evidence="10 11" key="1">
    <citation type="journal article" date="2024" name="Nat. Commun.">
        <title>Phylogenomics reveals the evolutionary origins of lichenization in chlorophyte algae.</title>
        <authorList>
            <person name="Puginier C."/>
            <person name="Libourel C."/>
            <person name="Otte J."/>
            <person name="Skaloud P."/>
            <person name="Haon M."/>
            <person name="Grisel S."/>
            <person name="Petersen M."/>
            <person name="Berrin J.G."/>
            <person name="Delaux P.M."/>
            <person name="Dal Grande F."/>
            <person name="Keller J."/>
        </authorList>
    </citation>
    <scope>NUCLEOTIDE SEQUENCE [LARGE SCALE GENOMIC DNA]</scope>
    <source>
        <strain evidence="10 11">SAG 245.80</strain>
    </source>
</reference>
<evidence type="ECO:0000256" key="4">
    <source>
        <dbReference type="ARBA" id="ARBA00022833"/>
    </source>
</evidence>
<feature type="compositionally biased region" description="Gly residues" evidence="8">
    <location>
        <begin position="78"/>
        <end position="91"/>
    </location>
</feature>
<organism evidence="10 11">
    <name type="scientific">Elliptochloris bilobata</name>
    <dbReference type="NCBI Taxonomy" id="381761"/>
    <lineage>
        <taxon>Eukaryota</taxon>
        <taxon>Viridiplantae</taxon>
        <taxon>Chlorophyta</taxon>
        <taxon>core chlorophytes</taxon>
        <taxon>Trebouxiophyceae</taxon>
        <taxon>Trebouxiophyceae incertae sedis</taxon>
        <taxon>Elliptochloris clade</taxon>
        <taxon>Elliptochloris</taxon>
    </lineage>
</organism>
<dbReference type="Proteomes" id="UP001445335">
    <property type="component" value="Unassembled WGS sequence"/>
</dbReference>
<evidence type="ECO:0000256" key="5">
    <source>
        <dbReference type="ARBA" id="ARBA00023187"/>
    </source>
</evidence>
<comment type="caution">
    <text evidence="10">The sequence shown here is derived from an EMBL/GenBank/DDBJ whole genome shotgun (WGS) entry which is preliminary data.</text>
</comment>
<proteinExistence type="predicted"/>
<accession>A0AAW1SJW8</accession>
<dbReference type="GO" id="GO:0008270">
    <property type="term" value="F:zinc ion binding"/>
    <property type="evidence" value="ECO:0007669"/>
    <property type="project" value="UniProtKB-KW"/>
</dbReference>
<evidence type="ECO:0000256" key="6">
    <source>
        <dbReference type="ARBA" id="ARBA00023242"/>
    </source>
</evidence>
<keyword evidence="4" id="KW-0862">Zinc</keyword>
<evidence type="ECO:0000259" key="9">
    <source>
        <dbReference type="PROSITE" id="PS50102"/>
    </source>
</evidence>
<dbReference type="SUPFAM" id="SSF54928">
    <property type="entry name" value="RNA-binding domain, RBD"/>
    <property type="match status" value="1"/>
</dbReference>
<dbReference type="InterPro" id="IPR000504">
    <property type="entry name" value="RRM_dom"/>
</dbReference>